<protein>
    <submittedName>
        <fullName evidence="1">Uncharacterized protein</fullName>
    </submittedName>
</protein>
<evidence type="ECO:0000313" key="2">
    <source>
        <dbReference type="Proteomes" id="UP000020681"/>
    </source>
</evidence>
<organism evidence="1 2">
    <name type="scientific">Mycobacterium ulcerans str. Harvey</name>
    <dbReference type="NCBI Taxonomy" id="1299332"/>
    <lineage>
        <taxon>Bacteria</taxon>
        <taxon>Bacillati</taxon>
        <taxon>Actinomycetota</taxon>
        <taxon>Actinomycetes</taxon>
        <taxon>Mycobacteriales</taxon>
        <taxon>Mycobacteriaceae</taxon>
        <taxon>Mycobacterium</taxon>
        <taxon>Mycobacterium ulcerans group</taxon>
    </lineage>
</organism>
<keyword evidence="2" id="KW-1185">Reference proteome</keyword>
<dbReference type="Proteomes" id="UP000020681">
    <property type="component" value="Unassembled WGS sequence"/>
</dbReference>
<name>A0ABN0QSA3_MYCUL</name>
<gene>
    <name evidence="1" type="ORF">I551_5939</name>
</gene>
<comment type="caution">
    <text evidence="1">The sequence shown here is derived from an EMBL/GenBank/DDBJ whole genome shotgun (WGS) entry which is preliminary data.</text>
</comment>
<evidence type="ECO:0000313" key="1">
    <source>
        <dbReference type="EMBL" id="EUA87598.1"/>
    </source>
</evidence>
<proteinExistence type="predicted"/>
<reference evidence="1 2" key="1">
    <citation type="submission" date="2014-01" db="EMBL/GenBank/DDBJ databases">
        <authorList>
            <person name="Dobos K."/>
            <person name="Lenaerts A."/>
            <person name="Ordway D."/>
            <person name="DeGroote M.A."/>
            <person name="Parker T."/>
            <person name="Sizemore C."/>
            <person name="Tallon L.J."/>
            <person name="Sadzewicz L.K."/>
            <person name="Sengamalay N."/>
            <person name="Fraser C.M."/>
            <person name="Hine E."/>
            <person name="Shefchek K.A."/>
            <person name="Das S.P."/>
            <person name="Tettelin H."/>
        </authorList>
    </citation>
    <scope>NUCLEOTIDE SEQUENCE [LARGE SCALE GENOMIC DNA]</scope>
    <source>
        <strain evidence="1 2">Harvey</strain>
    </source>
</reference>
<dbReference type="EMBL" id="JAOL01000160">
    <property type="protein sequence ID" value="EUA87598.1"/>
    <property type="molecule type" value="Genomic_DNA"/>
</dbReference>
<accession>A0ABN0QSA3</accession>
<sequence length="38" mass="3845">MVATFLDDGAAAATEVFGAGLRWARSRTGPPSSAPPRG</sequence>